<dbReference type="FunFam" id="3.80.10.10:FF:000095">
    <property type="entry name" value="LRR receptor-like serine/threonine-protein kinase GSO1"/>
    <property type="match status" value="1"/>
</dbReference>
<keyword evidence="14" id="KW-0418">Kinase</keyword>
<keyword evidence="12" id="KW-0677">Repeat</keyword>
<dbReference type="Gene3D" id="3.30.200.20">
    <property type="entry name" value="Phosphorylase Kinase, domain 1"/>
    <property type="match status" value="1"/>
</dbReference>
<keyword evidence="5" id="KW-1003">Cell membrane</keyword>
<evidence type="ECO:0000256" key="3">
    <source>
        <dbReference type="ARBA" id="ARBA00008684"/>
    </source>
</evidence>
<keyword evidence="7" id="KW-0597">Phosphoprotein</keyword>
<reference evidence="26" key="2">
    <citation type="submission" date="2025-08" db="UniProtKB">
        <authorList>
            <consortium name="RefSeq"/>
        </authorList>
    </citation>
    <scope>IDENTIFICATION</scope>
    <source>
        <tissue evidence="26">Whole plant</tissue>
    </source>
</reference>
<dbReference type="EC" id="2.7.11.1" evidence="4"/>
<evidence type="ECO:0000256" key="10">
    <source>
        <dbReference type="ARBA" id="ARBA00022692"/>
    </source>
</evidence>
<evidence type="ECO:0000256" key="15">
    <source>
        <dbReference type="ARBA" id="ARBA00022840"/>
    </source>
</evidence>
<evidence type="ECO:0000256" key="9">
    <source>
        <dbReference type="ARBA" id="ARBA00022679"/>
    </source>
</evidence>
<dbReference type="InterPro" id="IPR008271">
    <property type="entry name" value="Ser/Thr_kinase_AS"/>
</dbReference>
<keyword evidence="25" id="KW-1185">Reference proteome</keyword>
<keyword evidence="9" id="KW-0808">Transferase</keyword>
<dbReference type="FunFam" id="3.30.200.20:FF:000432">
    <property type="entry name" value="LRR receptor-like serine/threonine-protein kinase EFR"/>
    <property type="match status" value="1"/>
</dbReference>
<dbReference type="InterPro" id="IPR000719">
    <property type="entry name" value="Prot_kinase_dom"/>
</dbReference>
<dbReference type="InterPro" id="IPR013210">
    <property type="entry name" value="LRR_N_plant-typ"/>
</dbReference>
<dbReference type="PROSITE" id="PS00107">
    <property type="entry name" value="PROTEIN_KINASE_ATP"/>
    <property type="match status" value="1"/>
</dbReference>
<keyword evidence="15 22" id="KW-0067">ATP-binding</keyword>
<dbReference type="InterPro" id="IPR017441">
    <property type="entry name" value="Protein_kinase_ATP_BS"/>
</dbReference>
<comment type="similarity">
    <text evidence="3">Belongs to the protein kinase superfamily. Ser/Thr protein kinase family.</text>
</comment>
<feature type="transmembrane region" description="Helical" evidence="23">
    <location>
        <begin position="655"/>
        <end position="677"/>
    </location>
</feature>
<dbReference type="SUPFAM" id="SSF56112">
    <property type="entry name" value="Protein kinase-like (PK-like)"/>
    <property type="match status" value="1"/>
</dbReference>
<keyword evidence="17 23" id="KW-0472">Membrane</keyword>
<dbReference type="Pfam" id="PF23598">
    <property type="entry name" value="LRR_14"/>
    <property type="match status" value="1"/>
</dbReference>
<evidence type="ECO:0000259" key="24">
    <source>
        <dbReference type="PROSITE" id="PS50011"/>
    </source>
</evidence>
<dbReference type="FunFam" id="3.80.10.10:FF:000288">
    <property type="entry name" value="LRR receptor-like serine/threonine-protein kinase EFR"/>
    <property type="match status" value="1"/>
</dbReference>
<dbReference type="PROSITE" id="PS00108">
    <property type="entry name" value="PROTEIN_KINASE_ST"/>
    <property type="match status" value="1"/>
</dbReference>
<dbReference type="InterPro" id="IPR011009">
    <property type="entry name" value="Kinase-like_dom_sf"/>
</dbReference>
<keyword evidence="10 23" id="KW-0812">Transmembrane</keyword>
<keyword evidence="16 23" id="KW-1133">Transmembrane helix</keyword>
<evidence type="ECO:0000256" key="19">
    <source>
        <dbReference type="ARBA" id="ARBA00023180"/>
    </source>
</evidence>
<dbReference type="Proteomes" id="UP000515211">
    <property type="component" value="Chromosome 7"/>
</dbReference>
<dbReference type="Gene3D" id="1.10.510.10">
    <property type="entry name" value="Transferase(Phosphotransferase) domain 1"/>
    <property type="match status" value="1"/>
</dbReference>
<reference evidence="25" key="1">
    <citation type="journal article" date="2016" name="Nat. Genet.">
        <title>The genome sequences of Arachis duranensis and Arachis ipaensis, the diploid ancestors of cultivated peanut.</title>
        <authorList>
            <person name="Bertioli D.J."/>
            <person name="Cannon S.B."/>
            <person name="Froenicke L."/>
            <person name="Huang G."/>
            <person name="Farmer A.D."/>
            <person name="Cannon E.K."/>
            <person name="Liu X."/>
            <person name="Gao D."/>
            <person name="Clevenger J."/>
            <person name="Dash S."/>
            <person name="Ren L."/>
            <person name="Moretzsohn M.C."/>
            <person name="Shirasawa K."/>
            <person name="Huang W."/>
            <person name="Vidigal B."/>
            <person name="Abernathy B."/>
            <person name="Chu Y."/>
            <person name="Niederhuth C.E."/>
            <person name="Umale P."/>
            <person name="Araujo A.C."/>
            <person name="Kozik A."/>
            <person name="Kim K.D."/>
            <person name="Burow M.D."/>
            <person name="Varshney R.K."/>
            <person name="Wang X."/>
            <person name="Zhang X."/>
            <person name="Barkley N."/>
            <person name="Guimaraes P.M."/>
            <person name="Isobe S."/>
            <person name="Guo B."/>
            <person name="Liao B."/>
            <person name="Stalker H.T."/>
            <person name="Schmitz R.J."/>
            <person name="Scheffler B.E."/>
            <person name="Leal-Bertioli S.C."/>
            <person name="Xun X."/>
            <person name="Jackson S.A."/>
            <person name="Michelmore R."/>
            <person name="Ozias-Akins P."/>
        </authorList>
    </citation>
    <scope>NUCLEOTIDE SEQUENCE [LARGE SCALE GENOMIC DNA]</scope>
    <source>
        <strain evidence="25">cv. V14167</strain>
    </source>
</reference>
<gene>
    <name evidence="26" type="primary">LOC107457652</name>
</gene>
<evidence type="ECO:0000313" key="26">
    <source>
        <dbReference type="RefSeq" id="XP_015931307.1"/>
    </source>
</evidence>
<evidence type="ECO:0000256" key="5">
    <source>
        <dbReference type="ARBA" id="ARBA00022475"/>
    </source>
</evidence>
<evidence type="ECO:0000256" key="13">
    <source>
        <dbReference type="ARBA" id="ARBA00022741"/>
    </source>
</evidence>
<comment type="catalytic activity">
    <reaction evidence="20">
        <text>L-threonyl-[protein] + ATP = O-phospho-L-threonyl-[protein] + ADP + H(+)</text>
        <dbReference type="Rhea" id="RHEA:46608"/>
        <dbReference type="Rhea" id="RHEA-COMP:11060"/>
        <dbReference type="Rhea" id="RHEA-COMP:11605"/>
        <dbReference type="ChEBI" id="CHEBI:15378"/>
        <dbReference type="ChEBI" id="CHEBI:30013"/>
        <dbReference type="ChEBI" id="CHEBI:30616"/>
        <dbReference type="ChEBI" id="CHEBI:61977"/>
        <dbReference type="ChEBI" id="CHEBI:456216"/>
        <dbReference type="EC" id="2.7.11.1"/>
    </reaction>
</comment>
<dbReference type="GO" id="GO:0005524">
    <property type="term" value="F:ATP binding"/>
    <property type="evidence" value="ECO:0007669"/>
    <property type="project" value="UniProtKB-UniRule"/>
</dbReference>
<evidence type="ECO:0000256" key="7">
    <source>
        <dbReference type="ARBA" id="ARBA00022553"/>
    </source>
</evidence>
<dbReference type="SMART" id="SM00369">
    <property type="entry name" value="LRR_TYP"/>
    <property type="match status" value="6"/>
</dbReference>
<comment type="subcellular location">
    <subcellularLocation>
        <location evidence="1">Cell membrane</location>
        <topology evidence="1">Single-pass membrane protein</topology>
    </subcellularLocation>
    <subcellularLocation>
        <location evidence="2">Membrane</location>
        <topology evidence="2">Single-pass type I membrane protein</topology>
    </subcellularLocation>
</comment>
<keyword evidence="6" id="KW-0723">Serine/threonine-protein kinase</keyword>
<evidence type="ECO:0000256" key="2">
    <source>
        <dbReference type="ARBA" id="ARBA00004479"/>
    </source>
</evidence>
<evidence type="ECO:0000256" key="12">
    <source>
        <dbReference type="ARBA" id="ARBA00022737"/>
    </source>
</evidence>
<keyword evidence="19" id="KW-0325">Glycoprotein</keyword>
<sequence length="1021" mass="112254">MIAAIIVFFLCFIASQTLLVFMPYATTAAMPLSSETDKLALLALKVKLTNGNHDNNALPSWNESLHFCEWQGVTCSRRHKRVSALQLQNQDLGGTLGPTLGNLTFLKKLNLTNVNLYGEIPREVGRLKRLQILCLDMNNVHGEVPMEITNCSKLEVVFLMHNNLTGKVPSWFGSMVHLTWLQLGANNLAGRIPPSLGNLSSLETLSLAYNHLEGNIPHVLGRLSNLNYIFLGSNNLSGMIPPSLYNLSNIRDFHLGKNQLVGTLPSNIDHAFPNLQQFTIPLNQFTGTFPSSISNLSQLQLFDIGVNSFRGPIPLTLGRLNKLQVLIMDYNNLGSGQPHDLDFLSSLTNLTQLQRLSFEANNLGGVLPDLIGNLSTHLYLLDMWVNQISGRIPQTIGNLIGLTTLILAQNSLEGSIPDSVGKLKNLARLNLQQNKLSGNIPCVIGNLTMLSEVYLGINELEGSLPFTLRYCSMMQKFVVDTNYLSGNIPNNTFGYQKGLITLDLSINALTGSVPSDFGNLKQLSILYLHTNNLSGEVPLELGACSALTDFWLTRNFFHGSIPSFFGSLRNLENLDFSINNFSGTIPNELENLTFLNYLNLSFNHLYGEVPIGGIFRNITAMSLIGNEDLCGGIPQLNLPPCPELLSHKHKSSFKVTLIIVISGVSASFLVFICICYLRKKPKTLSSSPSLEHRYLKVSYGELHQATDGFSSSNLVGTGSFGSVYKGTLVQFERPIAVKVLNLQTHGASKSFMAECKALGKIRHRNLLNILTCCSSLDYKGDDFKAIVFDFMSNGSLETLLHNNEEKESKNLNLNFEQRVNIALDVAFALDYLHNDSEEAIVHCDVKPSNVLLDDDMVAHLGDFGLARLLHGHGGIDCSSGDHVSSSAIKGTIGYLPPEYGAGGSVSAEGDMYSYGILLLEMITGKKPTDSIFGEGLSLHLFCNMAILEGISEIVDSRLLIPITEQEGRRVTRQQNMEDTIRECLVSFTRIGIACSEKVPSQRMGIKDVIMELHAIKQKLLS</sequence>
<organism evidence="25 26">
    <name type="scientific">Arachis duranensis</name>
    <name type="common">Wild peanut</name>
    <dbReference type="NCBI Taxonomy" id="130453"/>
    <lineage>
        <taxon>Eukaryota</taxon>
        <taxon>Viridiplantae</taxon>
        <taxon>Streptophyta</taxon>
        <taxon>Embryophyta</taxon>
        <taxon>Tracheophyta</taxon>
        <taxon>Spermatophyta</taxon>
        <taxon>Magnoliopsida</taxon>
        <taxon>eudicotyledons</taxon>
        <taxon>Gunneridae</taxon>
        <taxon>Pentapetalae</taxon>
        <taxon>rosids</taxon>
        <taxon>fabids</taxon>
        <taxon>Fabales</taxon>
        <taxon>Fabaceae</taxon>
        <taxon>Papilionoideae</taxon>
        <taxon>50 kb inversion clade</taxon>
        <taxon>dalbergioids sensu lato</taxon>
        <taxon>Dalbergieae</taxon>
        <taxon>Pterocarpus clade</taxon>
        <taxon>Arachis</taxon>
    </lineage>
</organism>
<keyword evidence="13 22" id="KW-0547">Nucleotide-binding</keyword>
<feature type="domain" description="Protein kinase" evidence="24">
    <location>
        <begin position="709"/>
        <end position="1016"/>
    </location>
</feature>
<dbReference type="Pfam" id="PF00069">
    <property type="entry name" value="Pkinase"/>
    <property type="match status" value="1"/>
</dbReference>
<proteinExistence type="inferred from homology"/>
<evidence type="ECO:0000256" key="22">
    <source>
        <dbReference type="PROSITE-ProRule" id="PRU10141"/>
    </source>
</evidence>
<dbReference type="InterPro" id="IPR055414">
    <property type="entry name" value="LRR_R13L4/SHOC2-like"/>
</dbReference>
<evidence type="ECO:0000256" key="16">
    <source>
        <dbReference type="ARBA" id="ARBA00022989"/>
    </source>
</evidence>
<evidence type="ECO:0000256" key="11">
    <source>
        <dbReference type="ARBA" id="ARBA00022729"/>
    </source>
</evidence>
<evidence type="ECO:0000256" key="17">
    <source>
        <dbReference type="ARBA" id="ARBA00023136"/>
    </source>
</evidence>
<dbReference type="InterPro" id="IPR051809">
    <property type="entry name" value="Plant_receptor-like_S/T_kinase"/>
</dbReference>
<dbReference type="Pfam" id="PF08263">
    <property type="entry name" value="LRRNT_2"/>
    <property type="match status" value="1"/>
</dbReference>
<dbReference type="PANTHER" id="PTHR27008">
    <property type="entry name" value="OS04G0122200 PROTEIN"/>
    <property type="match status" value="1"/>
</dbReference>
<dbReference type="KEGG" id="adu:107457652"/>
<evidence type="ECO:0000313" key="25">
    <source>
        <dbReference type="Proteomes" id="UP000515211"/>
    </source>
</evidence>
<dbReference type="InterPro" id="IPR032675">
    <property type="entry name" value="LRR_dom_sf"/>
</dbReference>
<evidence type="ECO:0000256" key="1">
    <source>
        <dbReference type="ARBA" id="ARBA00004162"/>
    </source>
</evidence>
<dbReference type="SUPFAM" id="SSF52058">
    <property type="entry name" value="L domain-like"/>
    <property type="match status" value="2"/>
</dbReference>
<evidence type="ECO:0000256" key="21">
    <source>
        <dbReference type="ARBA" id="ARBA00048679"/>
    </source>
</evidence>
<dbReference type="OrthoDB" id="676979at2759"/>
<dbReference type="InterPro" id="IPR001611">
    <property type="entry name" value="Leu-rich_rpt"/>
</dbReference>
<dbReference type="InterPro" id="IPR003591">
    <property type="entry name" value="Leu-rich_rpt_typical-subtyp"/>
</dbReference>
<protein>
    <recommendedName>
        <fullName evidence="4">non-specific serine/threonine protein kinase</fullName>
        <ecNumber evidence="4">2.7.11.1</ecNumber>
    </recommendedName>
</protein>
<dbReference type="GO" id="GO:0005886">
    <property type="term" value="C:plasma membrane"/>
    <property type="evidence" value="ECO:0007669"/>
    <property type="project" value="UniProtKB-SubCell"/>
</dbReference>
<dbReference type="Gene3D" id="3.80.10.10">
    <property type="entry name" value="Ribonuclease Inhibitor"/>
    <property type="match status" value="3"/>
</dbReference>
<comment type="catalytic activity">
    <reaction evidence="21">
        <text>L-seryl-[protein] + ATP = O-phospho-L-seryl-[protein] + ADP + H(+)</text>
        <dbReference type="Rhea" id="RHEA:17989"/>
        <dbReference type="Rhea" id="RHEA-COMP:9863"/>
        <dbReference type="Rhea" id="RHEA-COMP:11604"/>
        <dbReference type="ChEBI" id="CHEBI:15378"/>
        <dbReference type="ChEBI" id="CHEBI:29999"/>
        <dbReference type="ChEBI" id="CHEBI:30616"/>
        <dbReference type="ChEBI" id="CHEBI:83421"/>
        <dbReference type="ChEBI" id="CHEBI:456216"/>
        <dbReference type="EC" id="2.7.11.1"/>
    </reaction>
</comment>
<dbReference type="PROSITE" id="PS50011">
    <property type="entry name" value="PROTEIN_KINASE_DOM"/>
    <property type="match status" value="1"/>
</dbReference>
<evidence type="ECO:0000256" key="23">
    <source>
        <dbReference type="SAM" id="Phobius"/>
    </source>
</evidence>
<dbReference type="PANTHER" id="PTHR27008:SF596">
    <property type="entry name" value="OS02G0215500 PROTEIN"/>
    <property type="match status" value="1"/>
</dbReference>
<dbReference type="AlphaFoldDB" id="A0A6P4AV37"/>
<dbReference type="GeneID" id="107457652"/>
<evidence type="ECO:0000256" key="4">
    <source>
        <dbReference type="ARBA" id="ARBA00012513"/>
    </source>
</evidence>
<evidence type="ECO:0000256" key="14">
    <source>
        <dbReference type="ARBA" id="ARBA00022777"/>
    </source>
</evidence>
<evidence type="ECO:0000256" key="18">
    <source>
        <dbReference type="ARBA" id="ARBA00023170"/>
    </source>
</evidence>
<dbReference type="SMART" id="SM00220">
    <property type="entry name" value="S_TKc"/>
    <property type="match status" value="1"/>
</dbReference>
<evidence type="ECO:0000256" key="8">
    <source>
        <dbReference type="ARBA" id="ARBA00022614"/>
    </source>
</evidence>
<dbReference type="FunFam" id="1.10.510.10:FF:000358">
    <property type="entry name" value="Putative leucine-rich repeat receptor-like serine/threonine-protein kinase"/>
    <property type="match status" value="1"/>
</dbReference>
<keyword evidence="8" id="KW-0433">Leucine-rich repeat</keyword>
<keyword evidence="11" id="KW-0732">Signal</keyword>
<dbReference type="RefSeq" id="XP_015931307.1">
    <property type="nucleotide sequence ID" value="XM_016075821.3"/>
</dbReference>
<evidence type="ECO:0000256" key="6">
    <source>
        <dbReference type="ARBA" id="ARBA00022527"/>
    </source>
</evidence>
<evidence type="ECO:0000256" key="20">
    <source>
        <dbReference type="ARBA" id="ARBA00047899"/>
    </source>
</evidence>
<name>A0A6P4AV37_ARADU</name>
<dbReference type="Pfam" id="PF00560">
    <property type="entry name" value="LRR_1"/>
    <property type="match status" value="4"/>
</dbReference>
<feature type="binding site" evidence="22">
    <location>
        <position position="738"/>
    </location>
    <ligand>
        <name>ATP</name>
        <dbReference type="ChEBI" id="CHEBI:30616"/>
    </ligand>
</feature>
<keyword evidence="18" id="KW-0675">Receptor</keyword>
<dbReference type="GO" id="GO:0004674">
    <property type="term" value="F:protein serine/threonine kinase activity"/>
    <property type="evidence" value="ECO:0007669"/>
    <property type="project" value="UniProtKB-KW"/>
</dbReference>
<accession>A0A6P4AV37</accession>